<dbReference type="SUPFAM" id="SSF53187">
    <property type="entry name" value="Zn-dependent exopeptidases"/>
    <property type="match status" value="1"/>
</dbReference>
<keyword evidence="3" id="KW-0378">Hydrolase</keyword>
<comment type="cofactor">
    <cofactor evidence="1">
        <name>Mn(2+)</name>
        <dbReference type="ChEBI" id="CHEBI:29035"/>
    </cofactor>
    <text evidence="1">The Mn(2+) ion enhances activity.</text>
</comment>
<feature type="domain" description="Peptidase M20 dimerisation" evidence="2">
    <location>
        <begin position="183"/>
        <end position="271"/>
    </location>
</feature>
<dbReference type="InterPro" id="IPR036264">
    <property type="entry name" value="Bact_exopeptidase_dim_dom"/>
</dbReference>
<dbReference type="PANTHER" id="PTHR11014:SF63">
    <property type="entry name" value="METALLOPEPTIDASE, PUTATIVE (AFU_ORTHOLOGUE AFUA_6G09600)-RELATED"/>
    <property type="match status" value="1"/>
</dbReference>
<dbReference type="PANTHER" id="PTHR11014">
    <property type="entry name" value="PEPTIDASE M20 FAMILY MEMBER"/>
    <property type="match status" value="1"/>
</dbReference>
<dbReference type="SUPFAM" id="SSF55031">
    <property type="entry name" value="Bacterial exopeptidase dimerisation domain"/>
    <property type="match status" value="1"/>
</dbReference>
<dbReference type="AlphaFoldDB" id="A0A2N6SG61"/>
<dbReference type="Pfam" id="PF01546">
    <property type="entry name" value="Peptidase_M20"/>
    <property type="match status" value="1"/>
</dbReference>
<dbReference type="STRING" id="84135.GCA_001052115_00459"/>
<dbReference type="PIRSF" id="PIRSF005962">
    <property type="entry name" value="Pept_M20D_amidohydro"/>
    <property type="match status" value="1"/>
</dbReference>
<evidence type="ECO:0000259" key="2">
    <source>
        <dbReference type="Pfam" id="PF07687"/>
    </source>
</evidence>
<dbReference type="Gene3D" id="3.30.70.360">
    <property type="match status" value="1"/>
</dbReference>
<dbReference type="OrthoDB" id="9776731at2"/>
<dbReference type="Proteomes" id="UP000235670">
    <property type="component" value="Unassembled WGS sequence"/>
</dbReference>
<reference evidence="3 4" key="1">
    <citation type="submission" date="2017-09" db="EMBL/GenBank/DDBJ databases">
        <title>Bacterial strain isolated from the female urinary microbiota.</title>
        <authorList>
            <person name="Thomas-White K."/>
            <person name="Kumar N."/>
            <person name="Forster S."/>
            <person name="Putonti C."/>
            <person name="Lawley T."/>
            <person name="Wolfe A.J."/>
        </authorList>
    </citation>
    <scope>NUCLEOTIDE SEQUENCE [LARGE SCALE GENOMIC DNA]</scope>
    <source>
        <strain evidence="3 4">UMB0186</strain>
    </source>
</reference>
<dbReference type="EMBL" id="PNGT01000002">
    <property type="protein sequence ID" value="PMC52859.1"/>
    <property type="molecule type" value="Genomic_DNA"/>
</dbReference>
<feature type="binding site" evidence="1">
    <location>
        <position position="134"/>
    </location>
    <ligand>
        <name>Mn(2+)</name>
        <dbReference type="ChEBI" id="CHEBI:29035"/>
        <label>2</label>
    </ligand>
</feature>
<feature type="binding site" evidence="1">
    <location>
        <position position="358"/>
    </location>
    <ligand>
        <name>Mn(2+)</name>
        <dbReference type="ChEBI" id="CHEBI:29035"/>
        <label>2</label>
    </ligand>
</feature>
<dbReference type="GO" id="GO:0046872">
    <property type="term" value="F:metal ion binding"/>
    <property type="evidence" value="ECO:0007669"/>
    <property type="project" value="UniProtKB-KW"/>
</dbReference>
<evidence type="ECO:0000313" key="3">
    <source>
        <dbReference type="EMBL" id="PMC52859.1"/>
    </source>
</evidence>
<proteinExistence type="predicted"/>
<keyword evidence="1" id="KW-0464">Manganese</keyword>
<dbReference type="GO" id="GO:0016787">
    <property type="term" value="F:hydrolase activity"/>
    <property type="evidence" value="ECO:0007669"/>
    <property type="project" value="UniProtKB-KW"/>
</dbReference>
<dbReference type="InterPro" id="IPR011650">
    <property type="entry name" value="Peptidase_M20_dimer"/>
</dbReference>
<dbReference type="RefSeq" id="WP_102189550.1">
    <property type="nucleotide sequence ID" value="NZ_PNGT01000002.1"/>
</dbReference>
<feature type="binding site" evidence="1">
    <location>
        <position position="98"/>
    </location>
    <ligand>
        <name>Mn(2+)</name>
        <dbReference type="ChEBI" id="CHEBI:29035"/>
        <label>2</label>
    </ligand>
</feature>
<keyword evidence="1" id="KW-0479">Metal-binding</keyword>
<evidence type="ECO:0000313" key="4">
    <source>
        <dbReference type="Proteomes" id="UP000235670"/>
    </source>
</evidence>
<organism evidence="3 4">
    <name type="scientific">Gemella sanguinis</name>
    <dbReference type="NCBI Taxonomy" id="84135"/>
    <lineage>
        <taxon>Bacteria</taxon>
        <taxon>Bacillati</taxon>
        <taxon>Bacillota</taxon>
        <taxon>Bacilli</taxon>
        <taxon>Bacillales</taxon>
        <taxon>Gemellaceae</taxon>
        <taxon>Gemella</taxon>
    </lineage>
</organism>
<feature type="binding site" evidence="1">
    <location>
        <position position="160"/>
    </location>
    <ligand>
        <name>Mn(2+)</name>
        <dbReference type="ChEBI" id="CHEBI:29035"/>
        <label>2</label>
    </ligand>
</feature>
<dbReference type="InterPro" id="IPR017439">
    <property type="entry name" value="Amidohydrolase"/>
</dbReference>
<accession>A0A2N6SG61</accession>
<sequence>MKIITEENLKTWRRHLHQNPELSLKEYKTKEFLISVLDEYGIDYKETLETGLVIILNANNETKDTVLYRADIDALPIQEENNIDFKSQIDGVMHACGHDGHTTMLLGSVIEAADYYKNNDTHVNSIFVFQPAEETFGGGNLLIDDFDFTPFNILASYALHMNPDYPENNIVSKPNEIMASANEYRIYIKGKAAHVGLKNTGIDALNVATMFFQEMLKLNALHTKARNTNIIHIGKMYGGDAMNVVAENAYMEGTIRTYSMHDLAIIKKAILDTKKGLEYLTGAEIRVEFAEGYPAVINDSNPYEVMREVVSNKEISYIELEEAYLYGEDFSFFSRLSPINYSFLGLRNEEKDFVSGLHTPTFNFDEKILATGVKYYLGLIEYYNKK</sequence>
<protein>
    <submittedName>
        <fullName evidence="3">Amidohydrolase</fullName>
    </submittedName>
</protein>
<feature type="binding site" evidence="1">
    <location>
        <position position="96"/>
    </location>
    <ligand>
        <name>Mn(2+)</name>
        <dbReference type="ChEBI" id="CHEBI:29035"/>
        <label>2</label>
    </ligand>
</feature>
<name>A0A2N6SG61_9BACL</name>
<comment type="caution">
    <text evidence="3">The sequence shown here is derived from an EMBL/GenBank/DDBJ whole genome shotgun (WGS) entry which is preliminary data.</text>
</comment>
<dbReference type="InterPro" id="IPR002933">
    <property type="entry name" value="Peptidase_M20"/>
</dbReference>
<dbReference type="Gene3D" id="3.40.630.10">
    <property type="entry name" value="Zn peptidases"/>
    <property type="match status" value="1"/>
</dbReference>
<dbReference type="Pfam" id="PF07687">
    <property type="entry name" value="M20_dimer"/>
    <property type="match status" value="1"/>
</dbReference>
<evidence type="ECO:0000256" key="1">
    <source>
        <dbReference type="PIRSR" id="PIRSR005962-1"/>
    </source>
</evidence>
<dbReference type="NCBIfam" id="TIGR01891">
    <property type="entry name" value="amidohydrolases"/>
    <property type="match status" value="1"/>
</dbReference>
<gene>
    <name evidence="3" type="ORF">CJ218_02905</name>
</gene>